<dbReference type="AlphaFoldDB" id="K2BBK0"/>
<evidence type="ECO:0000313" key="1">
    <source>
        <dbReference type="EMBL" id="EKD66128.1"/>
    </source>
</evidence>
<sequence length="40" mass="5154">MWIPLSFAIWFFNFYSNEYKWSEKILNKLTRKQKLFYWVS</sequence>
<reference evidence="1" key="1">
    <citation type="journal article" date="2012" name="Science">
        <title>Fermentation, hydrogen, and sulfur metabolism in multiple uncultivated bacterial phyla.</title>
        <authorList>
            <person name="Wrighton K.C."/>
            <person name="Thomas B.C."/>
            <person name="Sharon I."/>
            <person name="Miller C.S."/>
            <person name="Castelle C.J."/>
            <person name="VerBerkmoes N.C."/>
            <person name="Wilkins M.J."/>
            <person name="Hettich R.L."/>
            <person name="Lipton M.S."/>
            <person name="Williams K.H."/>
            <person name="Long P.E."/>
            <person name="Banfield J.F."/>
        </authorList>
    </citation>
    <scope>NUCLEOTIDE SEQUENCE [LARGE SCALE GENOMIC DNA]</scope>
</reference>
<comment type="caution">
    <text evidence="1">The sequence shown here is derived from an EMBL/GenBank/DDBJ whole genome shotgun (WGS) entry which is preliminary data.</text>
</comment>
<accession>K2BBK0</accession>
<dbReference type="EMBL" id="AMFJ01021650">
    <property type="protein sequence ID" value="EKD66128.1"/>
    <property type="molecule type" value="Genomic_DNA"/>
</dbReference>
<proteinExistence type="predicted"/>
<protein>
    <submittedName>
        <fullName evidence="1">Uncharacterized protein</fullName>
    </submittedName>
</protein>
<name>K2BBK0_9BACT</name>
<gene>
    <name evidence="1" type="ORF">ACD_49C00064G0031</name>
</gene>
<organism evidence="1">
    <name type="scientific">uncultured bacterium</name>
    <name type="common">gcode 4</name>
    <dbReference type="NCBI Taxonomy" id="1234023"/>
    <lineage>
        <taxon>Bacteria</taxon>
        <taxon>environmental samples</taxon>
    </lineage>
</organism>